<dbReference type="GeneID" id="19162184"/>
<feature type="compositionally biased region" description="Polar residues" evidence="1">
    <location>
        <begin position="777"/>
        <end position="802"/>
    </location>
</feature>
<dbReference type="EMBL" id="AMWN01000006">
    <property type="protein sequence ID" value="EXJ83699.1"/>
    <property type="molecule type" value="Genomic_DNA"/>
</dbReference>
<feature type="compositionally biased region" description="Low complexity" evidence="1">
    <location>
        <begin position="497"/>
        <end position="515"/>
    </location>
</feature>
<evidence type="ECO:0000313" key="2">
    <source>
        <dbReference type="EMBL" id="EXJ83699.1"/>
    </source>
</evidence>
<feature type="region of interest" description="Disordered" evidence="1">
    <location>
        <begin position="208"/>
        <end position="241"/>
    </location>
</feature>
<organism evidence="2 3">
    <name type="scientific">Capronia coronata CBS 617.96</name>
    <dbReference type="NCBI Taxonomy" id="1182541"/>
    <lineage>
        <taxon>Eukaryota</taxon>
        <taxon>Fungi</taxon>
        <taxon>Dikarya</taxon>
        <taxon>Ascomycota</taxon>
        <taxon>Pezizomycotina</taxon>
        <taxon>Eurotiomycetes</taxon>
        <taxon>Chaetothyriomycetidae</taxon>
        <taxon>Chaetothyriales</taxon>
        <taxon>Herpotrichiellaceae</taxon>
        <taxon>Capronia</taxon>
    </lineage>
</organism>
<evidence type="ECO:0000256" key="1">
    <source>
        <dbReference type="SAM" id="MobiDB-lite"/>
    </source>
</evidence>
<reference evidence="2 3" key="1">
    <citation type="submission" date="2013-03" db="EMBL/GenBank/DDBJ databases">
        <title>The Genome Sequence of Capronia coronata CBS 617.96.</title>
        <authorList>
            <consortium name="The Broad Institute Genomics Platform"/>
            <person name="Cuomo C."/>
            <person name="de Hoog S."/>
            <person name="Gorbushina A."/>
            <person name="Walker B."/>
            <person name="Young S.K."/>
            <person name="Zeng Q."/>
            <person name="Gargeya S."/>
            <person name="Fitzgerald M."/>
            <person name="Haas B."/>
            <person name="Abouelleil A."/>
            <person name="Allen A.W."/>
            <person name="Alvarado L."/>
            <person name="Arachchi H.M."/>
            <person name="Berlin A.M."/>
            <person name="Chapman S.B."/>
            <person name="Gainer-Dewar J."/>
            <person name="Goldberg J."/>
            <person name="Griggs A."/>
            <person name="Gujja S."/>
            <person name="Hansen M."/>
            <person name="Howarth C."/>
            <person name="Imamovic A."/>
            <person name="Ireland A."/>
            <person name="Larimer J."/>
            <person name="McCowan C."/>
            <person name="Murphy C."/>
            <person name="Pearson M."/>
            <person name="Poon T.W."/>
            <person name="Priest M."/>
            <person name="Roberts A."/>
            <person name="Saif S."/>
            <person name="Shea T."/>
            <person name="Sisk P."/>
            <person name="Sykes S."/>
            <person name="Wortman J."/>
            <person name="Nusbaum C."/>
            <person name="Birren B."/>
        </authorList>
    </citation>
    <scope>NUCLEOTIDE SEQUENCE [LARGE SCALE GENOMIC DNA]</scope>
    <source>
        <strain evidence="2 3">CBS 617.96</strain>
    </source>
</reference>
<dbReference type="HOGENOM" id="CLU_007263_2_0_1"/>
<dbReference type="InterPro" id="IPR014839">
    <property type="entry name" value="Crt10"/>
</dbReference>
<sequence length="844" mass="93855">MDIDSRPFESVNVGLTNVEAGKDRFTSHGMFHPPPIAYWRNNLTALSQRYNLYFVATRNSIVVYKPEFPFQELRRMPCLVILPTLANPEAQGYIDPHSPHDIDHLMVGDLGTEEILLLATDSGNVTAYYTKSLEAAINRAPPLRPHPRSDHLGVRAFFAQWVCESAWGLSIHTHARMIAVSANTSYHVQSGDPCSKVTVFAFALTQEGQTDGDDDDDDAMDAGFEAGEHSRQPDWHEWEGNGSDDFLPPRDRNYKITLGGIDGHDYNIPSISFVNTGQDLEGKWLLSTDIGGMMKMWQIWQGRCIKTWDLAERRTRSAFFRRPEGGWLVAALDPRAFRLAETMDEFCGHSRAPQYHGHVGESYDITHIVRVRTPGHSATFPRLDGHPEEESADEENLEPLISWSDMDRSDVEDDETTLNEFSTLVGHRDPTESFSDTSIDNSESDAANGPTVAGEVPTASLEEGSDRDMSSPTTGEAESSSTDIVQPQDFPSDLDASEGAESSSHSHSEAAGQSEPAGQSSSLRPSNVTSRHSRYTDDDASGVDVDSSLQGQASWTAQLKRNSKANAWDVRKVRADTTPPPIPVLHCSASNLRLIIAPEADSAHLFCANILKQVLPQEIEQTRHAHLDRLNMMQAIPELGVVIIASQLGRCAVCSLTKNQKSGTLGLRVDWTLPTQKQEARRLRPFLPLLGMATSPIQGHLKSEDDTAGYPDDSPVEWGSDGAVDGVPTTFDPTVIVVRECEIPESDQHHQRADRETDHDSDHQLKRKRPSYDSDTESGSKVSIETSRWDTPSSRESWQTTESSRRYRLMLTYMDMTVLTYEISRGVERHDIDQEETSTLDMVD</sequence>
<feature type="compositionally biased region" description="Basic and acidic residues" evidence="1">
    <location>
        <begin position="226"/>
        <end position="239"/>
    </location>
</feature>
<accession>W9YN54</accession>
<proteinExistence type="predicted"/>
<name>W9YN54_9EURO</name>
<dbReference type="RefSeq" id="XP_007726385.1">
    <property type="nucleotide sequence ID" value="XM_007728195.1"/>
</dbReference>
<feature type="region of interest" description="Disordered" evidence="1">
    <location>
        <begin position="699"/>
        <end position="729"/>
    </location>
</feature>
<feature type="compositionally biased region" description="Polar residues" evidence="1">
    <location>
        <begin position="516"/>
        <end position="530"/>
    </location>
</feature>
<feature type="compositionally biased region" description="Acidic residues" evidence="1">
    <location>
        <begin position="210"/>
        <end position="220"/>
    </location>
</feature>
<feature type="compositionally biased region" description="Polar residues" evidence="1">
    <location>
        <begin position="470"/>
        <end position="485"/>
    </location>
</feature>
<dbReference type="AlphaFoldDB" id="W9YN54"/>
<evidence type="ECO:0000313" key="3">
    <source>
        <dbReference type="Proteomes" id="UP000019484"/>
    </source>
</evidence>
<keyword evidence="3" id="KW-1185">Reference proteome</keyword>
<comment type="caution">
    <text evidence="2">The sequence shown here is derived from an EMBL/GenBank/DDBJ whole genome shotgun (WGS) entry which is preliminary data.</text>
</comment>
<dbReference type="SUPFAM" id="SSF50978">
    <property type="entry name" value="WD40 repeat-like"/>
    <property type="match status" value="1"/>
</dbReference>
<dbReference type="Pfam" id="PF08728">
    <property type="entry name" value="CRT10"/>
    <property type="match status" value="1"/>
</dbReference>
<dbReference type="OrthoDB" id="5591786at2759"/>
<feature type="compositionally biased region" description="Basic and acidic residues" evidence="1">
    <location>
        <begin position="744"/>
        <end position="764"/>
    </location>
</feature>
<gene>
    <name evidence="2" type="ORF">A1O1_07323</name>
</gene>
<dbReference type="InterPro" id="IPR036322">
    <property type="entry name" value="WD40_repeat_dom_sf"/>
</dbReference>
<dbReference type="eggNOG" id="ENOG502S49J">
    <property type="taxonomic scope" value="Eukaryota"/>
</dbReference>
<dbReference type="STRING" id="1182541.W9YN54"/>
<feature type="compositionally biased region" description="Polar residues" evidence="1">
    <location>
        <begin position="432"/>
        <end position="445"/>
    </location>
</feature>
<feature type="region of interest" description="Disordered" evidence="1">
    <location>
        <begin position="744"/>
        <end position="802"/>
    </location>
</feature>
<dbReference type="Proteomes" id="UP000019484">
    <property type="component" value="Unassembled WGS sequence"/>
</dbReference>
<protein>
    <submittedName>
        <fullName evidence="2">Uncharacterized protein</fullName>
    </submittedName>
</protein>
<feature type="region of interest" description="Disordered" evidence="1">
    <location>
        <begin position="376"/>
        <end position="549"/>
    </location>
</feature>